<reference evidence="2 3" key="1">
    <citation type="submission" date="2015-01" db="EMBL/GenBank/DDBJ databases">
        <title>Draft genome of the acidophilic iron oxidizer Ferrimicrobium acidiphilum strain T23.</title>
        <authorList>
            <person name="Poehlein A."/>
            <person name="Eisen S."/>
            <person name="Schloemann M."/>
            <person name="Johnson B.D."/>
            <person name="Daniel R."/>
            <person name="Muehling M."/>
        </authorList>
    </citation>
    <scope>NUCLEOTIDE SEQUENCE [LARGE SCALE GENOMIC DNA]</scope>
    <source>
        <strain evidence="2 3">T23</strain>
    </source>
</reference>
<dbReference type="GeneID" id="78373152"/>
<dbReference type="RefSeq" id="WP_035391744.1">
    <property type="nucleotide sequence ID" value="NZ_JXUW01000020.1"/>
</dbReference>
<comment type="caution">
    <text evidence="2">The sequence shown here is derived from an EMBL/GenBank/DDBJ whole genome shotgun (WGS) entry which is preliminary data.</text>
</comment>
<dbReference type="EMBL" id="JXUW01000020">
    <property type="protein sequence ID" value="KJE76203.1"/>
    <property type="molecule type" value="Genomic_DNA"/>
</dbReference>
<evidence type="ECO:0000313" key="3">
    <source>
        <dbReference type="Proteomes" id="UP000032336"/>
    </source>
</evidence>
<keyword evidence="3" id="KW-1185">Reference proteome</keyword>
<dbReference type="AlphaFoldDB" id="A0A0D8FSG5"/>
<sequence length="75" mass="8083">MVIYNRMLMSTSHADAVDRFSVLLPQQVLPCCATIRDIALIGDVSKSDMFVGQEEDDLSSHDLNSRGITLGNGGG</sequence>
<evidence type="ECO:0000313" key="2">
    <source>
        <dbReference type="EMBL" id="KJE76203.1"/>
    </source>
</evidence>
<feature type="region of interest" description="Disordered" evidence="1">
    <location>
        <begin position="55"/>
        <end position="75"/>
    </location>
</feature>
<name>A0A0D8FSG5_9ACTN</name>
<dbReference type="Proteomes" id="UP000032336">
    <property type="component" value="Unassembled WGS sequence"/>
</dbReference>
<evidence type="ECO:0000256" key="1">
    <source>
        <dbReference type="SAM" id="MobiDB-lite"/>
    </source>
</evidence>
<accession>A0A0D8FSG5</accession>
<gene>
    <name evidence="2" type="ORF">FEAC_20650</name>
</gene>
<protein>
    <submittedName>
        <fullName evidence="2">Uncharacterized protein</fullName>
    </submittedName>
</protein>
<organism evidence="2 3">
    <name type="scientific">Ferrimicrobium acidiphilum DSM 19497</name>
    <dbReference type="NCBI Taxonomy" id="1121877"/>
    <lineage>
        <taxon>Bacteria</taxon>
        <taxon>Bacillati</taxon>
        <taxon>Actinomycetota</taxon>
        <taxon>Acidimicrobiia</taxon>
        <taxon>Acidimicrobiales</taxon>
        <taxon>Acidimicrobiaceae</taxon>
        <taxon>Ferrimicrobium</taxon>
    </lineage>
</organism>
<proteinExistence type="predicted"/>